<evidence type="ECO:0000313" key="4">
    <source>
        <dbReference type="Proteomes" id="UP000431080"/>
    </source>
</evidence>
<sequence>MSGEPPVWGGGAADGPGWSTLMAWTGLVLGVGAFVFAVAAPLWTRPAGIAWIAGFGALAIWFGAIGWLRLRRGRPHEASEAGADDVATGDADRTGDDPPSPLGAGAGLLGAVLGAATILLMAYAWAAFIAAGAGAEWPMLPAWHPDGVPGDAPPSPGDVTV</sequence>
<organism evidence="3 4">
    <name type="scientific">Agromyces agglutinans</name>
    <dbReference type="NCBI Taxonomy" id="2662258"/>
    <lineage>
        <taxon>Bacteria</taxon>
        <taxon>Bacillati</taxon>
        <taxon>Actinomycetota</taxon>
        <taxon>Actinomycetes</taxon>
        <taxon>Micrococcales</taxon>
        <taxon>Microbacteriaceae</taxon>
        <taxon>Agromyces</taxon>
    </lineage>
</organism>
<dbReference type="EMBL" id="WJIF01000002">
    <property type="protein sequence ID" value="MRG59443.1"/>
    <property type="molecule type" value="Genomic_DNA"/>
</dbReference>
<protein>
    <submittedName>
        <fullName evidence="3">Uncharacterized protein</fullName>
    </submittedName>
</protein>
<evidence type="ECO:0000256" key="2">
    <source>
        <dbReference type="SAM" id="Phobius"/>
    </source>
</evidence>
<gene>
    <name evidence="3" type="ORF">GE115_06085</name>
</gene>
<feature type="transmembrane region" description="Helical" evidence="2">
    <location>
        <begin position="108"/>
        <end position="131"/>
    </location>
</feature>
<keyword evidence="2" id="KW-0472">Membrane</keyword>
<proteinExistence type="predicted"/>
<keyword evidence="4" id="KW-1185">Reference proteome</keyword>
<dbReference type="AlphaFoldDB" id="A0A6I2FBY6"/>
<comment type="caution">
    <text evidence="3">The sequence shown here is derived from an EMBL/GenBank/DDBJ whole genome shotgun (WGS) entry which is preliminary data.</text>
</comment>
<name>A0A6I2FBY6_9MICO</name>
<evidence type="ECO:0000256" key="1">
    <source>
        <dbReference type="SAM" id="MobiDB-lite"/>
    </source>
</evidence>
<accession>A0A6I2FBY6</accession>
<reference evidence="3 4" key="1">
    <citation type="submission" date="2019-10" db="EMBL/GenBank/DDBJ databases">
        <authorList>
            <person name="Nie G."/>
            <person name="Ming H."/>
            <person name="Yi B."/>
        </authorList>
    </citation>
    <scope>NUCLEOTIDE SEQUENCE [LARGE SCALE GENOMIC DNA]</scope>
    <source>
        <strain evidence="3 4">CFH 90414</strain>
    </source>
</reference>
<feature type="transmembrane region" description="Helical" evidence="2">
    <location>
        <begin position="21"/>
        <end position="43"/>
    </location>
</feature>
<feature type="region of interest" description="Disordered" evidence="1">
    <location>
        <begin position="79"/>
        <end position="100"/>
    </location>
</feature>
<keyword evidence="2" id="KW-0812">Transmembrane</keyword>
<keyword evidence="2" id="KW-1133">Transmembrane helix</keyword>
<dbReference type="RefSeq" id="WP_153683846.1">
    <property type="nucleotide sequence ID" value="NZ_WJIF01000002.1"/>
</dbReference>
<dbReference type="Proteomes" id="UP000431080">
    <property type="component" value="Unassembled WGS sequence"/>
</dbReference>
<evidence type="ECO:0000313" key="3">
    <source>
        <dbReference type="EMBL" id="MRG59443.1"/>
    </source>
</evidence>
<feature type="transmembrane region" description="Helical" evidence="2">
    <location>
        <begin position="49"/>
        <end position="68"/>
    </location>
</feature>